<keyword evidence="3" id="KW-1185">Reference proteome</keyword>
<evidence type="ECO:0000256" key="1">
    <source>
        <dbReference type="SAM" id="Phobius"/>
    </source>
</evidence>
<evidence type="ECO:0000313" key="2">
    <source>
        <dbReference type="EMBL" id="PWS36289.1"/>
    </source>
</evidence>
<dbReference type="RefSeq" id="WP_109871082.1">
    <property type="nucleotide sequence ID" value="NZ_QGNA01000003.1"/>
</dbReference>
<keyword evidence="1" id="KW-0472">Membrane</keyword>
<proteinExistence type="predicted"/>
<accession>A0A317FEC2</accession>
<keyword evidence="1" id="KW-0812">Transmembrane</keyword>
<gene>
    <name evidence="2" type="ORF">DFH01_14005</name>
</gene>
<organism evidence="2 3">
    <name type="scientific">Falsiroseomonas bella</name>
    <dbReference type="NCBI Taxonomy" id="2184016"/>
    <lineage>
        <taxon>Bacteria</taxon>
        <taxon>Pseudomonadati</taxon>
        <taxon>Pseudomonadota</taxon>
        <taxon>Alphaproteobacteria</taxon>
        <taxon>Acetobacterales</taxon>
        <taxon>Roseomonadaceae</taxon>
        <taxon>Falsiroseomonas</taxon>
    </lineage>
</organism>
<protein>
    <submittedName>
        <fullName evidence="2">Uncharacterized protein</fullName>
    </submittedName>
</protein>
<name>A0A317FEC2_9PROT</name>
<feature type="transmembrane region" description="Helical" evidence="1">
    <location>
        <begin position="44"/>
        <end position="60"/>
    </location>
</feature>
<feature type="transmembrane region" description="Helical" evidence="1">
    <location>
        <begin position="6"/>
        <end position="23"/>
    </location>
</feature>
<comment type="caution">
    <text evidence="2">The sequence shown here is derived from an EMBL/GenBank/DDBJ whole genome shotgun (WGS) entry which is preliminary data.</text>
</comment>
<evidence type="ECO:0000313" key="3">
    <source>
        <dbReference type="Proteomes" id="UP000245765"/>
    </source>
</evidence>
<dbReference type="EMBL" id="QGNA01000003">
    <property type="protein sequence ID" value="PWS36289.1"/>
    <property type="molecule type" value="Genomic_DNA"/>
</dbReference>
<keyword evidence="1" id="KW-1133">Transmembrane helix</keyword>
<dbReference type="Proteomes" id="UP000245765">
    <property type="component" value="Unassembled WGS sequence"/>
</dbReference>
<dbReference type="AlphaFoldDB" id="A0A317FEC2"/>
<dbReference type="OrthoDB" id="9949821at2"/>
<sequence>MDAGTIKLLVAIVLFSVPVIFCAEMLPKREIAGRRLTRPQAQSVGAVIGLVVGIGFLLATG</sequence>
<reference evidence="3" key="1">
    <citation type="submission" date="2018-05" db="EMBL/GenBank/DDBJ databases">
        <authorList>
            <person name="Du Z."/>
            <person name="Wang X."/>
        </authorList>
    </citation>
    <scope>NUCLEOTIDE SEQUENCE [LARGE SCALE GENOMIC DNA]</scope>
    <source>
        <strain evidence="3">CQN31</strain>
    </source>
</reference>